<proteinExistence type="predicted"/>
<protein>
    <submittedName>
        <fullName evidence="2">Transposase</fullName>
    </submittedName>
</protein>
<dbReference type="PANTHER" id="PTHR33498">
    <property type="entry name" value="TRANSPOSASE FOR INSERTION SEQUENCE ELEMENT IS1557"/>
    <property type="match status" value="1"/>
</dbReference>
<keyword evidence="3" id="KW-1185">Reference proteome</keyword>
<accession>A0A4R3JZP2</accession>
<evidence type="ECO:0000313" key="3">
    <source>
        <dbReference type="Proteomes" id="UP000295188"/>
    </source>
</evidence>
<dbReference type="EMBL" id="SMAA01000045">
    <property type="protein sequence ID" value="TCS74658.1"/>
    <property type="molecule type" value="Genomic_DNA"/>
</dbReference>
<dbReference type="Proteomes" id="UP000295188">
    <property type="component" value="Unassembled WGS sequence"/>
</dbReference>
<dbReference type="PANTHER" id="PTHR33498:SF1">
    <property type="entry name" value="TRANSPOSASE FOR INSERTION SEQUENCE ELEMENT IS1557"/>
    <property type="match status" value="1"/>
</dbReference>
<sequence>MDMSNQFRSIMTNCFPNAKIIADKFHVLRLANWAMEHIRKQEQRRFTDTRRRYFKKSRFILLKRRHKLKRNEKIQLSQMLSVSALLKKAYILKELFYMVMDSKNEKQFYKRIYKWLFLVEKYGIDRFLAMAKTVRQWLHPI</sequence>
<evidence type="ECO:0000313" key="2">
    <source>
        <dbReference type="EMBL" id="TCS74658.1"/>
    </source>
</evidence>
<dbReference type="AlphaFoldDB" id="A0A4R3JZP2"/>
<organism evidence="2 3">
    <name type="scientific">Pectinatus cerevisiiphilus</name>
    <dbReference type="NCBI Taxonomy" id="86956"/>
    <lineage>
        <taxon>Bacteria</taxon>
        <taxon>Bacillati</taxon>
        <taxon>Bacillota</taxon>
        <taxon>Negativicutes</taxon>
        <taxon>Selenomonadales</taxon>
        <taxon>Selenomonadaceae</taxon>
        <taxon>Pectinatus</taxon>
    </lineage>
</organism>
<comment type="caution">
    <text evidence="2">The sequence shown here is derived from an EMBL/GenBank/DDBJ whole genome shotgun (WGS) entry which is preliminary data.</text>
</comment>
<evidence type="ECO:0000259" key="1">
    <source>
        <dbReference type="Pfam" id="PF01610"/>
    </source>
</evidence>
<dbReference type="InterPro" id="IPR047951">
    <property type="entry name" value="Transpos_ISL3"/>
</dbReference>
<gene>
    <name evidence="2" type="ORF">EDC37_1452</name>
</gene>
<name>A0A4R3JZP2_9FIRM</name>
<dbReference type="Pfam" id="PF01610">
    <property type="entry name" value="DDE_Tnp_ISL3"/>
    <property type="match status" value="1"/>
</dbReference>
<reference evidence="2 3" key="1">
    <citation type="submission" date="2019-03" db="EMBL/GenBank/DDBJ databases">
        <title>Genomic Encyclopedia of Type Strains, Phase IV (KMG-IV): sequencing the most valuable type-strain genomes for metagenomic binning, comparative biology and taxonomic classification.</title>
        <authorList>
            <person name="Goeker M."/>
        </authorList>
    </citation>
    <scope>NUCLEOTIDE SEQUENCE [LARGE SCALE GENOMIC DNA]</scope>
    <source>
        <strain evidence="2 3">DSM 20467</strain>
    </source>
</reference>
<feature type="domain" description="Transposase IS204/IS1001/IS1096/IS1165 DDE" evidence="1">
    <location>
        <begin position="1"/>
        <end position="140"/>
    </location>
</feature>
<feature type="non-terminal residue" evidence="2">
    <location>
        <position position="141"/>
    </location>
</feature>
<dbReference type="InterPro" id="IPR002560">
    <property type="entry name" value="Transposase_DDE"/>
</dbReference>